<comment type="caution">
    <text evidence="4">The sequence shown here is derived from an EMBL/GenBank/DDBJ whole genome shotgun (WGS) entry which is preliminary data.</text>
</comment>
<evidence type="ECO:0000313" key="4">
    <source>
        <dbReference type="EMBL" id="MDO6414529.1"/>
    </source>
</evidence>
<keyword evidence="5" id="KW-1185">Reference proteome</keyword>
<dbReference type="Pfam" id="PF22725">
    <property type="entry name" value="GFO_IDH_MocA_C3"/>
    <property type="match status" value="1"/>
</dbReference>
<organism evidence="4 5">
    <name type="scientific">Sphingomonas natans</name>
    <dbReference type="NCBI Taxonomy" id="3063330"/>
    <lineage>
        <taxon>Bacteria</taxon>
        <taxon>Pseudomonadati</taxon>
        <taxon>Pseudomonadota</taxon>
        <taxon>Alphaproteobacteria</taxon>
        <taxon>Sphingomonadales</taxon>
        <taxon>Sphingomonadaceae</taxon>
        <taxon>Sphingomonas</taxon>
    </lineage>
</organism>
<name>A0ABT8Y893_9SPHN</name>
<gene>
    <name evidence="4" type="ORF">Q4F19_09070</name>
</gene>
<proteinExistence type="predicted"/>
<dbReference type="SUPFAM" id="SSF51735">
    <property type="entry name" value="NAD(P)-binding Rossmann-fold domains"/>
    <property type="match status" value="1"/>
</dbReference>
<dbReference type="Gene3D" id="3.30.360.10">
    <property type="entry name" value="Dihydrodipicolinate Reductase, domain 2"/>
    <property type="match status" value="1"/>
</dbReference>
<dbReference type="EMBL" id="JAUOTP010000003">
    <property type="protein sequence ID" value="MDO6414529.1"/>
    <property type="molecule type" value="Genomic_DNA"/>
</dbReference>
<feature type="domain" description="GFO/IDH/MocA-like oxidoreductase" evidence="3">
    <location>
        <begin position="135"/>
        <end position="267"/>
    </location>
</feature>
<dbReference type="PANTHER" id="PTHR43818:SF11">
    <property type="entry name" value="BCDNA.GH03377"/>
    <property type="match status" value="1"/>
</dbReference>
<evidence type="ECO:0000256" key="1">
    <source>
        <dbReference type="ARBA" id="ARBA00023002"/>
    </source>
</evidence>
<dbReference type="PANTHER" id="PTHR43818">
    <property type="entry name" value="BCDNA.GH03377"/>
    <property type="match status" value="1"/>
</dbReference>
<feature type="domain" description="Gfo/Idh/MocA-like oxidoreductase N-terminal" evidence="2">
    <location>
        <begin position="5"/>
        <end position="120"/>
    </location>
</feature>
<dbReference type="InterPro" id="IPR055170">
    <property type="entry name" value="GFO_IDH_MocA-like_dom"/>
</dbReference>
<sequence length="380" mass="40708">MTKKLRVGIVSANWGAVAHLPAWRTLCEDVEVTAICTSRRETAEAAAQQFAVDRPFWDFEAMCADPEIDLIDAGTNPVLREKIVTAALTAGKHVVNQMPFAASAAGARRLEALRADQGRVGAAAASLLGLPHLALMKEMVEAGEIGEVLQVHCSWHLSFFLQIMPGFPYTWFGKAGLGVSVTRNHGSHMLHALRHLFGPIQSVSSHIQTMVKTWAMPDGERRAVETDDTAHALLSFANGTMGTLTTSWVGADSPGFSLEAMGTKGRLHLTALRYPSVDSAQLYAGGNSMTLAPDGAVVPVPSRLMMVSGRPCEEEASDLLNGGQRISLARLFSTVVSGIRTGSTPLPSFARAAEVQGLIEALYAANERRAWVDTAAYLSD</sequence>
<evidence type="ECO:0000259" key="3">
    <source>
        <dbReference type="Pfam" id="PF22725"/>
    </source>
</evidence>
<dbReference type="Proteomes" id="UP001169764">
    <property type="component" value="Unassembled WGS sequence"/>
</dbReference>
<dbReference type="InterPro" id="IPR036291">
    <property type="entry name" value="NAD(P)-bd_dom_sf"/>
</dbReference>
<dbReference type="Gene3D" id="3.40.50.720">
    <property type="entry name" value="NAD(P)-binding Rossmann-like Domain"/>
    <property type="match status" value="1"/>
</dbReference>
<reference evidence="4" key="1">
    <citation type="submission" date="2023-07" db="EMBL/GenBank/DDBJ databases">
        <authorList>
            <person name="Kim M."/>
        </authorList>
    </citation>
    <scope>NUCLEOTIDE SEQUENCE</scope>
    <source>
        <strain evidence="4">BIUV-7</strain>
    </source>
</reference>
<evidence type="ECO:0000313" key="5">
    <source>
        <dbReference type="Proteomes" id="UP001169764"/>
    </source>
</evidence>
<accession>A0ABT8Y893</accession>
<dbReference type="SUPFAM" id="SSF55347">
    <property type="entry name" value="Glyceraldehyde-3-phosphate dehydrogenase-like, C-terminal domain"/>
    <property type="match status" value="1"/>
</dbReference>
<dbReference type="Pfam" id="PF01408">
    <property type="entry name" value="GFO_IDH_MocA"/>
    <property type="match status" value="1"/>
</dbReference>
<protein>
    <submittedName>
        <fullName evidence="4">Gfo/Idh/MocA family oxidoreductase</fullName>
    </submittedName>
</protein>
<dbReference type="InterPro" id="IPR000683">
    <property type="entry name" value="Gfo/Idh/MocA-like_OxRdtase_N"/>
</dbReference>
<evidence type="ECO:0000259" key="2">
    <source>
        <dbReference type="Pfam" id="PF01408"/>
    </source>
</evidence>
<dbReference type="InterPro" id="IPR050463">
    <property type="entry name" value="Gfo/Idh/MocA_oxidrdct_glycsds"/>
</dbReference>
<keyword evidence="1" id="KW-0560">Oxidoreductase</keyword>